<evidence type="ECO:0000256" key="11">
    <source>
        <dbReference type="SAM" id="MobiDB-lite"/>
    </source>
</evidence>
<keyword evidence="15" id="KW-0675">Receptor</keyword>
<evidence type="ECO:0000256" key="6">
    <source>
        <dbReference type="ARBA" id="ARBA00023077"/>
    </source>
</evidence>
<evidence type="ECO:0000256" key="12">
    <source>
        <dbReference type="SAM" id="SignalP"/>
    </source>
</evidence>
<evidence type="ECO:0000256" key="4">
    <source>
        <dbReference type="ARBA" id="ARBA00022452"/>
    </source>
</evidence>
<dbReference type="InterPro" id="IPR039426">
    <property type="entry name" value="TonB-dep_rcpt-like"/>
</dbReference>
<evidence type="ECO:0000259" key="14">
    <source>
        <dbReference type="Pfam" id="PF07715"/>
    </source>
</evidence>
<evidence type="ECO:0000256" key="1">
    <source>
        <dbReference type="ARBA" id="ARBA00004571"/>
    </source>
</evidence>
<dbReference type="Gene3D" id="2.40.170.20">
    <property type="entry name" value="TonB-dependent receptor, beta-barrel domain"/>
    <property type="match status" value="1"/>
</dbReference>
<sequence>MYMNVIKTAICTLITLPVGLQAATSHSSSMTKDTITVVATGNQNTVFETPSMVSVVTNDTPWSKNAVTSAGMLRGVAGLSQTGAGRTNGQTFNLRGYDKSGVLVLVDGVRQLSDMAKSSGTYLDPALVKRIEVVRGPNSSLYGSGGLGGVVDFRTADAADFLPPGETNGVSLWGNIASGDHSTGSGLTWFGKTEKTDALLSVIMRKRGSIYQSDGERAPNKEKPAALFAKGSVSITDSNKAGASLRLYRNSTTEPGNPTLTHGDSGLRDRKTAQNDMQFWYQYAPADNSLINVKSTLYLSDITVKTNGHNKTAEWRNNRTSGVNVVNRSHSLIFPGAHQLSYGAEYYRQQQKPEGTATLYPEGHIDFTSLYFQDEMTMESYPVNIIVGSRYDRYNSFNARAGELNAERLSPRAAMSVSPTDWLMMYGSISSAFRAPTMAEMYRDDVHFYRKGKPNYWVPNLNLKPENNTTREIGAGIQLDSLLTDNDRLQLKGGYFGTDARNYIATRVDMKRMRSYSYNVSRARIWGWDIQGNYQSDYVDWMLSYNRTESMDASSREWLGSGNPDTLISDISIPVGHRGVYAGWRAELSAPATHVKKGDPCQDGYAIHSFSLSYKPVSVKGFEASVTLDNAFNKLAMNGKGVPLSGRTVNLYTRYQW</sequence>
<geneLocation type="plasmid" evidence="15">
    <name>pO104_H21</name>
</geneLocation>
<dbReference type="InterPro" id="IPR000531">
    <property type="entry name" value="Beta-barrel_TonB"/>
</dbReference>
<keyword evidence="6 10" id="KW-0798">TonB box</keyword>
<accession>A0A0F6WG46</accession>
<dbReference type="InterPro" id="IPR037066">
    <property type="entry name" value="Plug_dom_sf"/>
</dbReference>
<keyword evidence="7 9" id="KW-0472">Membrane</keyword>
<comment type="subcellular location">
    <subcellularLocation>
        <location evidence="1 9">Cell outer membrane</location>
        <topology evidence="1 9">Multi-pass membrane protein</topology>
    </subcellularLocation>
</comment>
<feature type="signal peptide" evidence="12">
    <location>
        <begin position="1"/>
        <end position="22"/>
    </location>
</feature>
<dbReference type="GO" id="GO:0015344">
    <property type="term" value="F:siderophore uptake transmembrane transporter activity"/>
    <property type="evidence" value="ECO:0007669"/>
    <property type="project" value="TreeGrafter"/>
</dbReference>
<dbReference type="PROSITE" id="PS52016">
    <property type="entry name" value="TONB_DEPENDENT_REC_3"/>
    <property type="match status" value="1"/>
</dbReference>
<evidence type="ECO:0000256" key="5">
    <source>
        <dbReference type="ARBA" id="ARBA00022692"/>
    </source>
</evidence>
<evidence type="ECO:0000256" key="2">
    <source>
        <dbReference type="ARBA" id="ARBA00009810"/>
    </source>
</evidence>
<evidence type="ECO:0000313" key="15">
    <source>
        <dbReference type="EMBL" id="AKF16997.1"/>
    </source>
</evidence>
<dbReference type="SUPFAM" id="SSF56935">
    <property type="entry name" value="Porins"/>
    <property type="match status" value="1"/>
</dbReference>
<keyword evidence="12" id="KW-0732">Signal</keyword>
<dbReference type="CDD" id="cd01347">
    <property type="entry name" value="ligand_gated_channel"/>
    <property type="match status" value="1"/>
</dbReference>
<dbReference type="GO" id="GO:0015232">
    <property type="term" value="F:heme transmembrane transporter activity"/>
    <property type="evidence" value="ECO:0007669"/>
    <property type="project" value="InterPro"/>
</dbReference>
<feature type="compositionally biased region" description="Polar residues" evidence="11">
    <location>
        <begin position="249"/>
        <end position="262"/>
    </location>
</feature>
<reference evidence="15" key="1">
    <citation type="journal article" date="2015" name="BMC Microbiol.">
        <title>Genome sequencing and comparative genomics provides insights on the evolutionary dynamics and pathogenic potential of different H-serotypes of Shiga toxin-producing Escherichia coli O104.</title>
        <authorList>
            <person name="Yan X."/>
            <person name="Fratamico P.M."/>
            <person name="Bono J.L."/>
            <person name="Baranzoni G.M."/>
            <person name="Chen C.Y."/>
        </authorList>
    </citation>
    <scope>NUCLEOTIDE SEQUENCE</scope>
    <source>
        <strain evidence="15">94-3024</strain>
        <plasmid evidence="15">pO104_H21</plasmid>
    </source>
</reference>
<feature type="domain" description="TonB-dependent receptor-like beta-barrel" evidence="13">
    <location>
        <begin position="238"/>
        <end position="630"/>
    </location>
</feature>
<dbReference type="NCBIfam" id="TIGR01785">
    <property type="entry name" value="TonB-hemin"/>
    <property type="match status" value="1"/>
</dbReference>
<evidence type="ECO:0000259" key="13">
    <source>
        <dbReference type="Pfam" id="PF00593"/>
    </source>
</evidence>
<dbReference type="PANTHER" id="PTHR30069:SF41">
    <property type="entry name" value="HEME_HEMOPEXIN UTILIZATION PROTEIN C"/>
    <property type="match status" value="1"/>
</dbReference>
<evidence type="ECO:0000256" key="8">
    <source>
        <dbReference type="ARBA" id="ARBA00023237"/>
    </source>
</evidence>
<dbReference type="PANTHER" id="PTHR30069">
    <property type="entry name" value="TONB-DEPENDENT OUTER MEMBRANE RECEPTOR"/>
    <property type="match status" value="1"/>
</dbReference>
<feature type="chain" id="PRO_5002511996" evidence="12">
    <location>
        <begin position="23"/>
        <end position="657"/>
    </location>
</feature>
<dbReference type="InterPro" id="IPR036942">
    <property type="entry name" value="Beta-barrel_TonB_sf"/>
</dbReference>
<gene>
    <name evidence="15" type="primary">hemR</name>
</gene>
<dbReference type="AlphaFoldDB" id="A0A0F6WG46"/>
<evidence type="ECO:0000256" key="10">
    <source>
        <dbReference type="RuleBase" id="RU003357"/>
    </source>
</evidence>
<feature type="region of interest" description="Disordered" evidence="11">
    <location>
        <begin position="249"/>
        <end position="268"/>
    </location>
</feature>
<dbReference type="Pfam" id="PF07715">
    <property type="entry name" value="Plug"/>
    <property type="match status" value="1"/>
</dbReference>
<feature type="domain" description="TonB-dependent receptor plug" evidence="14">
    <location>
        <begin position="46"/>
        <end position="150"/>
    </location>
</feature>
<dbReference type="EMBL" id="KM085450">
    <property type="protein sequence ID" value="AKF16997.1"/>
    <property type="molecule type" value="Genomic_DNA"/>
</dbReference>
<keyword evidence="3 9" id="KW-0813">Transport</keyword>
<dbReference type="Gene3D" id="2.170.130.10">
    <property type="entry name" value="TonB-dependent receptor, plug domain"/>
    <property type="match status" value="1"/>
</dbReference>
<evidence type="ECO:0000256" key="7">
    <source>
        <dbReference type="ARBA" id="ARBA00023136"/>
    </source>
</evidence>
<dbReference type="GO" id="GO:0009279">
    <property type="term" value="C:cell outer membrane"/>
    <property type="evidence" value="ECO:0007669"/>
    <property type="project" value="UniProtKB-SubCell"/>
</dbReference>
<dbReference type="RefSeq" id="WP_024199761.1">
    <property type="nucleotide sequence ID" value="NZ_KM085450.1"/>
</dbReference>
<keyword evidence="4 9" id="KW-1134">Transmembrane beta strand</keyword>
<dbReference type="InterPro" id="IPR012910">
    <property type="entry name" value="Plug_dom"/>
</dbReference>
<keyword evidence="8 9" id="KW-0998">Cell outer membrane</keyword>
<protein>
    <submittedName>
        <fullName evidence="15">Hemin receptor</fullName>
    </submittedName>
</protein>
<organism evidence="15">
    <name type="scientific">Escherichia coli O104:H21</name>
    <dbReference type="NCBI Taxonomy" id="1335302"/>
    <lineage>
        <taxon>Bacteria</taxon>
        <taxon>Pseudomonadati</taxon>
        <taxon>Pseudomonadota</taxon>
        <taxon>Gammaproteobacteria</taxon>
        <taxon>Enterobacterales</taxon>
        <taxon>Enterobacteriaceae</taxon>
        <taxon>Escherichia</taxon>
    </lineage>
</organism>
<dbReference type="InterPro" id="IPR011276">
    <property type="entry name" value="TonB_haem/Hb_rcpt"/>
</dbReference>
<dbReference type="Pfam" id="PF00593">
    <property type="entry name" value="TonB_dep_Rec_b-barrel"/>
    <property type="match status" value="1"/>
</dbReference>
<dbReference type="GO" id="GO:0044718">
    <property type="term" value="P:siderophore transmembrane transport"/>
    <property type="evidence" value="ECO:0007669"/>
    <property type="project" value="TreeGrafter"/>
</dbReference>
<keyword evidence="15" id="KW-0614">Plasmid</keyword>
<evidence type="ECO:0000256" key="9">
    <source>
        <dbReference type="PROSITE-ProRule" id="PRU01360"/>
    </source>
</evidence>
<comment type="similarity">
    <text evidence="2 9 10">Belongs to the TonB-dependent receptor family.</text>
</comment>
<keyword evidence="5 9" id="KW-0812">Transmembrane</keyword>
<name>A0A0F6WG46_ECOLX</name>
<evidence type="ECO:0000256" key="3">
    <source>
        <dbReference type="ARBA" id="ARBA00022448"/>
    </source>
</evidence>
<proteinExistence type="inferred from homology"/>